<sequence>MTHDKNQELYDALLISIMLDDAIASRDVNPYKVLRKRDCGDDQDPTAGSNQGKKKKRKGKYYEPSKDKVLTGSPLKGKTQSKPSSTNKPVNAKEPLHEGEMEVEEPTLDDVVNEADQPQDDVVPTQGTQFEQPWFNDLVYVEKDPLTFDELMATLIEFSKFAMNRLKLDKITKADLVGPVYKLLKGTYKSSIELECPYVLSKPLPLQGSPGHLTIPVDFFFNNDLEYLRTGNSERKCTISITKIKATRYELQFIKEMIPNIWIPVKVAYDKDVARGISHWGPKRQLFNRSHINRFSKHDIYFIMKILSVVSVKVDKQFRYGYLQEKVVRRADQKLYVQRRVEHVQLGVESYQKKLNVTPPQKEFPGISAKESYTTSYDLKGVVYLNSGKRKRLIVILLSIHSDDGNPTRANIKQALRQ</sequence>
<dbReference type="AlphaFoldDB" id="A0A6L2M7R8"/>
<reference evidence="2" key="1">
    <citation type="journal article" date="2019" name="Sci. Rep.">
        <title>Draft genome of Tanacetum cinerariifolium, the natural source of mosquito coil.</title>
        <authorList>
            <person name="Yamashiro T."/>
            <person name="Shiraishi A."/>
            <person name="Satake H."/>
            <person name="Nakayama K."/>
        </authorList>
    </citation>
    <scope>NUCLEOTIDE SEQUENCE</scope>
</reference>
<accession>A0A6L2M7R8</accession>
<evidence type="ECO:0000313" key="2">
    <source>
        <dbReference type="EMBL" id="GEU68672.1"/>
    </source>
</evidence>
<comment type="caution">
    <text evidence="2">The sequence shown here is derived from an EMBL/GenBank/DDBJ whole genome shotgun (WGS) entry which is preliminary data.</text>
</comment>
<proteinExistence type="predicted"/>
<feature type="region of interest" description="Disordered" evidence="1">
    <location>
        <begin position="36"/>
        <end position="104"/>
    </location>
</feature>
<gene>
    <name evidence="2" type="ORF">Tci_040650</name>
</gene>
<feature type="non-terminal residue" evidence="2">
    <location>
        <position position="418"/>
    </location>
</feature>
<feature type="compositionally biased region" description="Basic and acidic residues" evidence="1">
    <location>
        <begin position="60"/>
        <end position="69"/>
    </location>
</feature>
<protein>
    <submittedName>
        <fullName evidence="2">Uncharacterized protein</fullName>
    </submittedName>
</protein>
<dbReference type="EMBL" id="BKCJ010005794">
    <property type="protein sequence ID" value="GEU68672.1"/>
    <property type="molecule type" value="Genomic_DNA"/>
</dbReference>
<evidence type="ECO:0000256" key="1">
    <source>
        <dbReference type="SAM" id="MobiDB-lite"/>
    </source>
</evidence>
<name>A0A6L2M7R8_TANCI</name>
<organism evidence="2">
    <name type="scientific">Tanacetum cinerariifolium</name>
    <name type="common">Dalmatian daisy</name>
    <name type="synonym">Chrysanthemum cinerariifolium</name>
    <dbReference type="NCBI Taxonomy" id="118510"/>
    <lineage>
        <taxon>Eukaryota</taxon>
        <taxon>Viridiplantae</taxon>
        <taxon>Streptophyta</taxon>
        <taxon>Embryophyta</taxon>
        <taxon>Tracheophyta</taxon>
        <taxon>Spermatophyta</taxon>
        <taxon>Magnoliopsida</taxon>
        <taxon>eudicotyledons</taxon>
        <taxon>Gunneridae</taxon>
        <taxon>Pentapetalae</taxon>
        <taxon>asterids</taxon>
        <taxon>campanulids</taxon>
        <taxon>Asterales</taxon>
        <taxon>Asteraceae</taxon>
        <taxon>Asteroideae</taxon>
        <taxon>Anthemideae</taxon>
        <taxon>Anthemidinae</taxon>
        <taxon>Tanacetum</taxon>
    </lineage>
</organism>
<feature type="compositionally biased region" description="Polar residues" evidence="1">
    <location>
        <begin position="78"/>
        <end position="89"/>
    </location>
</feature>